<dbReference type="EMBL" id="CP119895">
    <property type="protein sequence ID" value="WFD27425.1"/>
    <property type="molecule type" value="Genomic_DNA"/>
</dbReference>
<name>A0AAF0EMX2_9BASI</name>
<feature type="compositionally biased region" description="Polar residues" evidence="1">
    <location>
        <begin position="109"/>
        <end position="121"/>
    </location>
</feature>
<evidence type="ECO:0008006" key="4">
    <source>
        <dbReference type="Google" id="ProtNLM"/>
    </source>
</evidence>
<feature type="compositionally biased region" description="Polar residues" evidence="1">
    <location>
        <begin position="413"/>
        <end position="428"/>
    </location>
</feature>
<dbReference type="InterPro" id="IPR036397">
    <property type="entry name" value="RNaseH_sf"/>
</dbReference>
<dbReference type="SUPFAM" id="SSF53098">
    <property type="entry name" value="Ribonuclease H-like"/>
    <property type="match status" value="1"/>
</dbReference>
<feature type="compositionally biased region" description="Basic and acidic residues" evidence="1">
    <location>
        <begin position="253"/>
        <end position="265"/>
    </location>
</feature>
<feature type="compositionally biased region" description="Basic and acidic residues" evidence="1">
    <location>
        <begin position="298"/>
        <end position="320"/>
    </location>
</feature>
<feature type="compositionally biased region" description="Basic and acidic residues" evidence="1">
    <location>
        <begin position="460"/>
        <end position="479"/>
    </location>
</feature>
<dbReference type="Proteomes" id="UP001213623">
    <property type="component" value="Chromosome 4"/>
</dbReference>
<sequence length="842" mass="93214">MAEPHFLDAARRSKAVVKEAARLQIRMDAPDCITFAPDQTKSHNSFKRIFHVPALPEPKEAMYNFEWDIAKHEGREYVPPSSFVIGDDEELTPAQKIVQETRKEAASSAVAQDQEAQTPSETTKKSDVVHQEDSTTRKSSTEDNPMAQNDDDPSIESDELNNKQHQTMESEEASRPNESMPADSKQPESGQKVQQDVSEPVSDTQNDQVASSNEEAPHDEPKAAALDDVTTDTKDSASKQDSSEKAQNSCAEARNENEGHDKTAEGTDAPAHQTAQNKEEDPQQDPAATPNATEQEEKEPKDVDIGLDHQDAEKNEKDTGEAMEPLTLEANAHAKPEPEESHGSHSMDLPREPNLEQDSAEKQDPDASVTSKATGPSNDEEERVADDAAVLEKPQAPKDDKEAEATITEDSHSGTMTAKNTETISEGPSQKIEPTPAQQDQENESAEASEPNPDLAKPGKAMDDHPSKDAQAKANKNDVNDTASIMTRASTMSHYAPSVSAFSVMAEQSLSGKLDNLPAIVQKNLQVKDYKVPPSISSKDDGKKPWSSSTWSSNRAFEMLHQQPPGRDSGTQWASVNGVGDTTSSVSQNVTLDIISALFVPDPRPWRPYRFVRRTNPRQVLVMCAGTALSPQQIRSAEIAHRVASGNMKKEEAAKSLASYYSTTENTDLQAGLGFIYSPDKAICQALQEELDVSRVEKNFARRLERPEFPATTTRHRAALRSVIAALEYIRWEEEGFDKIVLATHHGWIVRGIAYDIWEWRQNGWRFMRNNPLGLPGESVPDRDLWELLDYVVRQYESIDCNCRFWHIPKSANQQAIALAEMGALKTNQQPGTVRWTKTKRA</sequence>
<feature type="compositionally biased region" description="Basic and acidic residues" evidence="1">
    <location>
        <begin position="231"/>
        <end position="244"/>
    </location>
</feature>
<dbReference type="GO" id="GO:0003676">
    <property type="term" value="F:nucleic acid binding"/>
    <property type="evidence" value="ECO:0007669"/>
    <property type="project" value="InterPro"/>
</dbReference>
<accession>A0AAF0EMX2</accession>
<feature type="region of interest" description="Disordered" evidence="1">
    <location>
        <begin position="99"/>
        <end position="480"/>
    </location>
</feature>
<dbReference type="InterPro" id="IPR012337">
    <property type="entry name" value="RNaseH-like_sf"/>
</dbReference>
<reference evidence="2" key="1">
    <citation type="submission" date="2023-03" db="EMBL/GenBank/DDBJ databases">
        <title>Mating type loci evolution in Malassezia.</title>
        <authorList>
            <person name="Coelho M.A."/>
        </authorList>
    </citation>
    <scope>NUCLEOTIDE SEQUENCE</scope>
    <source>
        <strain evidence="2">CBS 9557</strain>
    </source>
</reference>
<feature type="compositionally biased region" description="Basic and acidic residues" evidence="1">
    <location>
        <begin position="160"/>
        <end position="175"/>
    </location>
</feature>
<evidence type="ECO:0000256" key="1">
    <source>
        <dbReference type="SAM" id="MobiDB-lite"/>
    </source>
</evidence>
<feature type="compositionally biased region" description="Polar residues" evidence="1">
    <location>
        <begin position="187"/>
        <end position="214"/>
    </location>
</feature>
<feature type="compositionally biased region" description="Acidic residues" evidence="1">
    <location>
        <begin position="149"/>
        <end position="159"/>
    </location>
</feature>
<feature type="compositionally biased region" description="Polar residues" evidence="1">
    <location>
        <begin position="368"/>
        <end position="377"/>
    </location>
</feature>
<feature type="compositionally biased region" description="Basic and acidic residues" evidence="1">
    <location>
        <begin position="395"/>
        <end position="412"/>
    </location>
</feature>
<proteinExistence type="predicted"/>
<evidence type="ECO:0000313" key="2">
    <source>
        <dbReference type="EMBL" id="WFD27425.1"/>
    </source>
</evidence>
<feature type="compositionally biased region" description="Basic and acidic residues" evidence="1">
    <location>
        <begin position="332"/>
        <end position="365"/>
    </location>
</feature>
<dbReference type="AlphaFoldDB" id="A0AAF0EMX2"/>
<feature type="compositionally biased region" description="Basic and acidic residues" evidence="1">
    <location>
        <begin position="122"/>
        <end position="141"/>
    </location>
</feature>
<organism evidence="2 3">
    <name type="scientific">Malassezia nana</name>
    <dbReference type="NCBI Taxonomy" id="180528"/>
    <lineage>
        <taxon>Eukaryota</taxon>
        <taxon>Fungi</taxon>
        <taxon>Dikarya</taxon>
        <taxon>Basidiomycota</taxon>
        <taxon>Ustilaginomycotina</taxon>
        <taxon>Malasseziomycetes</taxon>
        <taxon>Malasseziales</taxon>
        <taxon>Malasseziaceae</taxon>
        <taxon>Malassezia</taxon>
    </lineage>
</organism>
<protein>
    <recommendedName>
        <fullName evidence="4">RNase H type-1 domain-containing protein</fullName>
    </recommendedName>
</protein>
<evidence type="ECO:0000313" key="3">
    <source>
        <dbReference type="Proteomes" id="UP001213623"/>
    </source>
</evidence>
<gene>
    <name evidence="2" type="ORF">MNAN1_002421</name>
</gene>
<dbReference type="Gene3D" id="3.30.420.10">
    <property type="entry name" value="Ribonuclease H-like superfamily/Ribonuclease H"/>
    <property type="match status" value="1"/>
</dbReference>
<keyword evidence="3" id="KW-1185">Reference proteome</keyword>